<dbReference type="InterPro" id="IPR000212">
    <property type="entry name" value="DNA_helicase_UvrD/REP"/>
</dbReference>
<organism evidence="5 6">
    <name type="scientific">Streptomyces lavendulae subsp. lavendulae</name>
    <dbReference type="NCBI Taxonomy" id="58340"/>
    <lineage>
        <taxon>Bacteria</taxon>
        <taxon>Bacillati</taxon>
        <taxon>Actinomycetota</taxon>
        <taxon>Actinomycetes</taxon>
        <taxon>Kitasatosporales</taxon>
        <taxon>Streptomycetaceae</taxon>
        <taxon>Streptomyces</taxon>
    </lineage>
</organism>
<dbReference type="GeneID" id="49387723"/>
<evidence type="ECO:0000313" key="6">
    <source>
        <dbReference type="Proteomes" id="UP000231791"/>
    </source>
</evidence>
<gene>
    <name evidence="5" type="primary">helD4</name>
    <name evidence="5" type="ORF">SLAV_33715</name>
</gene>
<evidence type="ECO:0000256" key="3">
    <source>
        <dbReference type="ARBA" id="ARBA00022806"/>
    </source>
</evidence>
<accession>A0A2K8PP56</accession>
<keyword evidence="3 5" id="KW-0347">Helicase</keyword>
<keyword evidence="4" id="KW-0067">ATP-binding</keyword>
<keyword evidence="1" id="KW-0547">Nucleotide-binding</keyword>
<dbReference type="GO" id="GO:0000725">
    <property type="term" value="P:recombinational repair"/>
    <property type="evidence" value="ECO:0007669"/>
    <property type="project" value="TreeGrafter"/>
</dbReference>
<dbReference type="EMBL" id="CP024985">
    <property type="protein sequence ID" value="ATZ28514.1"/>
    <property type="molecule type" value="Genomic_DNA"/>
</dbReference>
<dbReference type="PANTHER" id="PTHR11070:SF45">
    <property type="entry name" value="DNA 3'-5' HELICASE"/>
    <property type="match status" value="1"/>
</dbReference>
<dbReference type="EC" id="3.6.4.12" evidence="5"/>
<dbReference type="Proteomes" id="UP000231791">
    <property type="component" value="Chromosome"/>
</dbReference>
<dbReference type="PANTHER" id="PTHR11070">
    <property type="entry name" value="UVRD / RECB / PCRA DNA HELICASE FAMILY MEMBER"/>
    <property type="match status" value="1"/>
</dbReference>
<reference evidence="5 6" key="1">
    <citation type="submission" date="2017-11" db="EMBL/GenBank/DDBJ databases">
        <title>Complete genome sequence of Streptomyces lavendulae subsp. lavendulae CCM 3239 (formerly 'Streptomyces aureofaciens CCM 3239'), the producer of the angucycline-type antibiotic auricin.</title>
        <authorList>
            <person name="Busche T."/>
            <person name="Novakova R."/>
            <person name="Al'Dilaimi A."/>
            <person name="Homerova D."/>
            <person name="Feckova L."/>
            <person name="Rezuchova B."/>
            <person name="Mingyar E."/>
            <person name="Csolleiova D."/>
            <person name="Bekeova C."/>
            <person name="Winkler A."/>
            <person name="Sevcikova B."/>
            <person name="Kalinowski J."/>
            <person name="Kormanec J."/>
            <person name="Ruckert C."/>
        </authorList>
    </citation>
    <scope>NUCLEOTIDE SEQUENCE [LARGE SCALE GENOMIC DNA]</scope>
    <source>
        <strain evidence="5 6">CCM 3239</strain>
    </source>
</reference>
<dbReference type="PROSITE" id="PS51198">
    <property type="entry name" value="UVRD_HELICASE_ATP_BIND"/>
    <property type="match status" value="1"/>
</dbReference>
<sequence>MSNIAFQSEQQFVTELYARLEDLRDQADRAVRAALRQGGNGFQERLERDVVVAEQSGLVAALNAAEHGLCFGRLEFSDGRDHHIGRIGIRQDDAERTPLVLDWRAETARPFYLATGYVPMGLRRRRHITTRGREVTALHDEILDLADTERTGYEGADADAVLLAALDAARTGRMHDIVRTIQAEQDGIIRSSHRGVLVVEGGPGTGKTAVALHRAAFLLYAHRELLAQRGVLIVGPNPAFLGYIGEVLPSLGETGVLLSSPGDLFPGVRATGTDRPGAAAVKGRGAMAEVLARVVADHQTLPEGVPAGSGEESDTVPEPALEIDHEDYGTLLLDRTMAHAARDRARSTALPHNLARPYFAFAVIDALTAQLVDRLGADPYGGPNLLGPDDAAQLGKEIATSADVHAAIDSLWPHLTPEQLITGFLAEPSHLSGADADLIRRTAGEWTPADVPLLDEAAELLGIDDSAERAAAERARLERIDYAQGVLDLSQGSESYEFEDMENEYLAAHDIIDAERMAERHEEADHRTTAERAAADRTWAFGHVIVDEAQELSEMAWRLLMRRCPTRSMTLVGDPAQTGDEAGCGSWRQILDPYVGDRWERVRLAVNYRTPAEIMEVAAAVLRAHHPGFEPPSSVRSTGVRPWVRGTGDLPGAVAEAVRTDAPAEGRLAVIAPRPLHPALAGALPGVRAGEEPDLTRPVVLLDPRQAKGLEFDTVIVAEPADFPPSDLYVALTRATQHLGVLHTGRLPDGLDG</sequence>
<keyword evidence="2 5" id="KW-0378">Hydrolase</keyword>
<evidence type="ECO:0000313" key="5">
    <source>
        <dbReference type="EMBL" id="ATZ28514.1"/>
    </source>
</evidence>
<dbReference type="GO" id="GO:0043138">
    <property type="term" value="F:3'-5' DNA helicase activity"/>
    <property type="evidence" value="ECO:0007669"/>
    <property type="project" value="TreeGrafter"/>
</dbReference>
<dbReference type="GO" id="GO:0003677">
    <property type="term" value="F:DNA binding"/>
    <property type="evidence" value="ECO:0007669"/>
    <property type="project" value="InterPro"/>
</dbReference>
<dbReference type="GO" id="GO:0016787">
    <property type="term" value="F:hydrolase activity"/>
    <property type="evidence" value="ECO:0007669"/>
    <property type="project" value="UniProtKB-UniRule"/>
</dbReference>
<dbReference type="Gene3D" id="3.40.50.300">
    <property type="entry name" value="P-loop containing nucleotide triphosphate hydrolases"/>
    <property type="match status" value="3"/>
</dbReference>
<protein>
    <submittedName>
        <fullName evidence="5">Helicase IV</fullName>
        <ecNumber evidence="5">3.6.4.12</ecNumber>
    </submittedName>
</protein>
<dbReference type="SUPFAM" id="SSF52540">
    <property type="entry name" value="P-loop containing nucleoside triphosphate hydrolases"/>
    <property type="match status" value="1"/>
</dbReference>
<dbReference type="InterPro" id="IPR027417">
    <property type="entry name" value="P-loop_NTPase"/>
</dbReference>
<dbReference type="InterPro" id="IPR014016">
    <property type="entry name" value="UvrD-like_ATP-bd"/>
</dbReference>
<evidence type="ECO:0000256" key="2">
    <source>
        <dbReference type="ARBA" id="ARBA00022801"/>
    </source>
</evidence>
<evidence type="ECO:0000256" key="1">
    <source>
        <dbReference type="ARBA" id="ARBA00022741"/>
    </source>
</evidence>
<evidence type="ECO:0000256" key="4">
    <source>
        <dbReference type="ARBA" id="ARBA00022840"/>
    </source>
</evidence>
<proteinExistence type="predicted"/>
<dbReference type="RefSeq" id="WP_037687824.1">
    <property type="nucleotide sequence ID" value="NZ_CP024985.1"/>
</dbReference>
<name>A0A2K8PP56_STRLA</name>
<dbReference type="KEGG" id="slx:SLAV_33715"/>
<keyword evidence="6" id="KW-1185">Reference proteome</keyword>
<dbReference type="GO" id="GO:0005829">
    <property type="term" value="C:cytosol"/>
    <property type="evidence" value="ECO:0007669"/>
    <property type="project" value="TreeGrafter"/>
</dbReference>
<dbReference type="GO" id="GO:0005524">
    <property type="term" value="F:ATP binding"/>
    <property type="evidence" value="ECO:0007669"/>
    <property type="project" value="UniProtKB-UniRule"/>
</dbReference>
<dbReference type="AlphaFoldDB" id="A0A2K8PP56"/>